<dbReference type="EnsemblPlants" id="TraesCS5B02G038700.1">
    <property type="protein sequence ID" value="TraesCS5B02G038700.1"/>
    <property type="gene ID" value="TraesCS5B02G038700"/>
</dbReference>
<dbReference type="InterPro" id="IPR006566">
    <property type="entry name" value="FBD"/>
</dbReference>
<dbReference type="Pfam" id="PF24758">
    <property type="entry name" value="LRR_At5g56370"/>
    <property type="match status" value="1"/>
</dbReference>
<dbReference type="Gramene" id="TraesCS5B02G038700.1">
    <property type="protein sequence ID" value="TraesCS5B02G038700.1"/>
    <property type="gene ID" value="TraesCS5B02G038700"/>
</dbReference>
<dbReference type="CDD" id="cd22160">
    <property type="entry name" value="F-box_AtFBL13-like"/>
    <property type="match status" value="1"/>
</dbReference>
<evidence type="ECO:0000313" key="5">
    <source>
        <dbReference type="EnsemblPlants" id="TraesCS5B02G038700.1"/>
    </source>
</evidence>
<dbReference type="AlphaFoldDB" id="A0A3B6LFT9"/>
<dbReference type="InterPro" id="IPR053781">
    <property type="entry name" value="F-box_AtFBL13-like"/>
</dbReference>
<reference evidence="5" key="2">
    <citation type="submission" date="2018-10" db="UniProtKB">
        <authorList>
            <consortium name="EnsemblPlants"/>
        </authorList>
    </citation>
    <scope>IDENTIFICATION</scope>
</reference>
<dbReference type="Gramene" id="TraesCS5B03G0101700.1">
    <property type="protein sequence ID" value="TraesCS5B03G0101700.1.CDS"/>
    <property type="gene ID" value="TraesCS5B03G0101700"/>
</dbReference>
<dbReference type="Pfam" id="PF00646">
    <property type="entry name" value="F-box"/>
    <property type="match status" value="1"/>
</dbReference>
<protein>
    <submittedName>
        <fullName evidence="5">Uncharacterized protein</fullName>
    </submittedName>
</protein>
<feature type="domain" description="FBD" evidence="3">
    <location>
        <begin position="417"/>
        <end position="456"/>
    </location>
</feature>
<evidence type="ECO:0000259" key="3">
    <source>
        <dbReference type="Pfam" id="PF08387"/>
    </source>
</evidence>
<proteinExistence type="predicted"/>
<feature type="domain" description="F-box" evidence="2">
    <location>
        <begin position="49"/>
        <end position="88"/>
    </location>
</feature>
<gene>
    <name evidence="5" type="primary">LOC123115595</name>
</gene>
<feature type="domain" description="F-box/LRR-repeat protein 15/At3g58940/PEG3-like LRR" evidence="4">
    <location>
        <begin position="165"/>
        <end position="397"/>
    </location>
</feature>
<evidence type="ECO:0000259" key="2">
    <source>
        <dbReference type="Pfam" id="PF00646"/>
    </source>
</evidence>
<dbReference type="RefSeq" id="XP_044392655.1">
    <property type="nucleotide sequence ID" value="XM_044536720.1"/>
</dbReference>
<dbReference type="InterPro" id="IPR036047">
    <property type="entry name" value="F-box-like_dom_sf"/>
</dbReference>
<reference evidence="5" key="1">
    <citation type="submission" date="2018-08" db="EMBL/GenBank/DDBJ databases">
        <authorList>
            <person name="Rossello M."/>
        </authorList>
    </citation>
    <scope>NUCLEOTIDE SEQUENCE [LARGE SCALE GENOMIC DNA]</scope>
    <source>
        <strain evidence="5">cv. Chinese Spring</strain>
    </source>
</reference>
<dbReference type="STRING" id="4565.A0A3B6LFT9"/>
<dbReference type="InterPro" id="IPR055411">
    <property type="entry name" value="LRR_FXL15/At3g58940/PEG3-like"/>
</dbReference>
<dbReference type="Gramene" id="TraesJAG5B03G02806260.1">
    <property type="protein sequence ID" value="TraesJAG5B03G02806260.1"/>
    <property type="gene ID" value="TraesJAG5B03G02806260"/>
</dbReference>
<dbReference type="Pfam" id="PF08387">
    <property type="entry name" value="FBD"/>
    <property type="match status" value="1"/>
</dbReference>
<dbReference type="PANTHER" id="PTHR32141">
    <property type="match status" value="1"/>
</dbReference>
<keyword evidence="6" id="KW-1185">Reference proteome</keyword>
<dbReference type="GeneID" id="123115595"/>
<evidence type="ECO:0000256" key="1">
    <source>
        <dbReference type="SAM" id="MobiDB-lite"/>
    </source>
</evidence>
<name>A0A3B6LFT9_WHEAT</name>
<dbReference type="SUPFAM" id="SSF81383">
    <property type="entry name" value="F-box domain"/>
    <property type="match status" value="1"/>
</dbReference>
<feature type="region of interest" description="Disordered" evidence="1">
    <location>
        <begin position="1"/>
        <end position="39"/>
    </location>
</feature>
<dbReference type="KEGG" id="taes:123115595"/>
<dbReference type="OrthoDB" id="1939276at2759"/>
<evidence type="ECO:0000313" key="6">
    <source>
        <dbReference type="Proteomes" id="UP000019116"/>
    </source>
</evidence>
<evidence type="ECO:0000259" key="4">
    <source>
        <dbReference type="Pfam" id="PF24758"/>
    </source>
</evidence>
<dbReference type="InterPro" id="IPR001810">
    <property type="entry name" value="F-box_dom"/>
</dbReference>
<dbReference type="PANTHER" id="PTHR32141:SF138">
    <property type="entry name" value="F-BOX DOMAIN-CONTAINING PROTEIN"/>
    <property type="match status" value="1"/>
</dbReference>
<sequence length="556" mass="62108">MEQRRKPLPRRPTYCAPFRSGRPPAKKRKRLGSEGEIEPSAGAAGVDRISALPDELLGEIISLLPIKDGARTQILASRWRHLWLSAPLNLDCRGFATAADLAVVRYRRVYNNVPSAVAHILDRHQGPGRRLRVKGYRLPVAAAAAAALNWWIVAPALAAAAAAALDCWLVAPALDGLQVLECWVSSKHSKPLGPLPASAYRFSPTLRVATFGGCRLPDDDIAQGLHFPNLKHLSLESVSTSEHSLHSLIAGCPALEWLMIHTIFGFRRLRINSLTLTFICVQDQLQNCKRFSPIQFEELVIENAPCLEKLIPLYLQWGLQVSVISAPRLHTLGFLTDWGDHSTKLEFGSTVIQGLRADSLTTAVRTVKILAVNVHTLSLDNVLDMIRFFPCLEKLLVKSWSLGENNLWHRKHRDLLTCLDIRLRTVVLETYLGSWSQVNFAKFFVLNARVLESMMFHVEASLYDEEFLAEQCTKLQLGKKASRDAQFHFTTGTSLEAVWETNHLSDLTWMTPSCVDVEMGLVSQELSLPISFLFCSDLLSTLDCSMCICTILCHLF</sequence>
<organism evidence="5">
    <name type="scientific">Triticum aestivum</name>
    <name type="common">Wheat</name>
    <dbReference type="NCBI Taxonomy" id="4565"/>
    <lineage>
        <taxon>Eukaryota</taxon>
        <taxon>Viridiplantae</taxon>
        <taxon>Streptophyta</taxon>
        <taxon>Embryophyta</taxon>
        <taxon>Tracheophyta</taxon>
        <taxon>Spermatophyta</taxon>
        <taxon>Magnoliopsida</taxon>
        <taxon>Liliopsida</taxon>
        <taxon>Poales</taxon>
        <taxon>Poaceae</taxon>
        <taxon>BOP clade</taxon>
        <taxon>Pooideae</taxon>
        <taxon>Triticodae</taxon>
        <taxon>Triticeae</taxon>
        <taxon>Triticinae</taxon>
        <taxon>Triticum</taxon>
    </lineage>
</organism>
<dbReference type="InterPro" id="IPR055302">
    <property type="entry name" value="F-box_dom-containing"/>
</dbReference>
<dbReference type="Proteomes" id="UP000019116">
    <property type="component" value="Chromosome 5B"/>
</dbReference>
<accession>A0A3B6LFT9</accession>